<keyword evidence="1" id="KW-0812">Transmembrane</keyword>
<reference evidence="2 3" key="1">
    <citation type="submission" date="2021-03" db="EMBL/GenBank/DDBJ databases">
        <title>Genomic Encyclopedia of Type Strains, Phase IV (KMG-IV): sequencing the most valuable type-strain genomes for metagenomic binning, comparative biology and taxonomic classification.</title>
        <authorList>
            <person name="Goeker M."/>
        </authorList>
    </citation>
    <scope>NUCLEOTIDE SEQUENCE [LARGE SCALE GENOMIC DNA]</scope>
    <source>
        <strain evidence="2 3">DSM 27563</strain>
    </source>
</reference>
<comment type="caution">
    <text evidence="2">The sequence shown here is derived from an EMBL/GenBank/DDBJ whole genome shotgun (WGS) entry which is preliminary data.</text>
</comment>
<keyword evidence="1" id="KW-1133">Transmembrane helix</keyword>
<feature type="transmembrane region" description="Helical" evidence="1">
    <location>
        <begin position="41"/>
        <end position="66"/>
    </location>
</feature>
<feature type="transmembrane region" description="Helical" evidence="1">
    <location>
        <begin position="12"/>
        <end position="35"/>
    </location>
</feature>
<keyword evidence="1" id="KW-0472">Membrane</keyword>
<name>A0ABS4K9U1_9FIRM</name>
<organism evidence="2 3">
    <name type="scientific">Peptoniphilus stercorisuis</name>
    <dbReference type="NCBI Taxonomy" id="1436965"/>
    <lineage>
        <taxon>Bacteria</taxon>
        <taxon>Bacillati</taxon>
        <taxon>Bacillota</taxon>
        <taxon>Tissierellia</taxon>
        <taxon>Tissierellales</taxon>
        <taxon>Peptoniphilaceae</taxon>
        <taxon>Peptoniphilus</taxon>
    </lineage>
</organism>
<proteinExistence type="predicted"/>
<evidence type="ECO:0000313" key="3">
    <source>
        <dbReference type="Proteomes" id="UP001519306"/>
    </source>
</evidence>
<feature type="transmembrane region" description="Helical" evidence="1">
    <location>
        <begin position="78"/>
        <end position="99"/>
    </location>
</feature>
<evidence type="ECO:0000256" key="1">
    <source>
        <dbReference type="SAM" id="Phobius"/>
    </source>
</evidence>
<protein>
    <submittedName>
        <fullName evidence="2">ABC-type multidrug transport system permease subunit</fullName>
    </submittedName>
</protein>
<evidence type="ECO:0000313" key="2">
    <source>
        <dbReference type="EMBL" id="MBP2024543.1"/>
    </source>
</evidence>
<dbReference type="EMBL" id="JAGGLJ010000001">
    <property type="protein sequence ID" value="MBP2024543.1"/>
    <property type="molecule type" value="Genomic_DNA"/>
</dbReference>
<keyword evidence="3" id="KW-1185">Reference proteome</keyword>
<sequence length="101" mass="11738">MNVKLWKKREKLAEIIFAICLVIAVSFTFLCDIVTNGKIVFFVIMGLLEASLLVLIFSSIVSLVELYINKYKINFERIVSLAIYFIMFASFGYYFNLIYLI</sequence>
<accession>A0ABS4K9U1</accession>
<dbReference type="Proteomes" id="UP001519306">
    <property type="component" value="Unassembled WGS sequence"/>
</dbReference>
<dbReference type="RefSeq" id="WP_210059848.1">
    <property type="nucleotide sequence ID" value="NZ_JAGGLJ010000001.1"/>
</dbReference>
<gene>
    <name evidence="2" type="ORF">J2Z71_000058</name>
</gene>